<name>A0AAW0Y9J3_CHEQU</name>
<feature type="non-terminal residue" evidence="4">
    <location>
        <position position="108"/>
    </location>
</feature>
<protein>
    <recommendedName>
        <fullName evidence="3">Ferric reductase NAD binding domain-containing protein</fullName>
    </recommendedName>
</protein>
<keyword evidence="2" id="KW-0812">Transmembrane</keyword>
<feature type="domain" description="Ferric reductase NAD binding" evidence="3">
    <location>
        <begin position="7"/>
        <end position="104"/>
    </location>
</feature>
<dbReference type="GO" id="GO:0042554">
    <property type="term" value="P:superoxide anion generation"/>
    <property type="evidence" value="ECO:0007669"/>
    <property type="project" value="TreeGrafter"/>
</dbReference>
<dbReference type="AlphaFoldDB" id="A0AAW0Y9J3"/>
<dbReference type="GO" id="GO:0016175">
    <property type="term" value="F:superoxide-generating NAD(P)H oxidase activity"/>
    <property type="evidence" value="ECO:0007669"/>
    <property type="project" value="TreeGrafter"/>
</dbReference>
<evidence type="ECO:0000313" key="4">
    <source>
        <dbReference type="EMBL" id="KAK8752060.1"/>
    </source>
</evidence>
<dbReference type="GO" id="GO:0006952">
    <property type="term" value="P:defense response"/>
    <property type="evidence" value="ECO:0007669"/>
    <property type="project" value="TreeGrafter"/>
</dbReference>
<dbReference type="EMBL" id="JARKIK010000005">
    <property type="protein sequence ID" value="KAK8752060.1"/>
    <property type="molecule type" value="Genomic_DNA"/>
</dbReference>
<sequence>RIFSVTHAVLVGAGIGVTPFASILQSVMMRYRAAKAPCPYCQVPSCLALPSTLRKLRKVDFVWVNRDIGSFEWFLEVLADLESEQRVIGAAMETFLSLHLYKTGVAPL</sequence>
<feature type="transmembrane region" description="Helical" evidence="2">
    <location>
        <begin position="6"/>
        <end position="24"/>
    </location>
</feature>
<dbReference type="Pfam" id="PF08030">
    <property type="entry name" value="NAD_binding_6"/>
    <property type="match status" value="1"/>
</dbReference>
<evidence type="ECO:0000313" key="5">
    <source>
        <dbReference type="Proteomes" id="UP001445076"/>
    </source>
</evidence>
<proteinExistence type="predicted"/>
<keyword evidence="2" id="KW-0472">Membrane</keyword>
<organism evidence="4 5">
    <name type="scientific">Cherax quadricarinatus</name>
    <name type="common">Australian red claw crayfish</name>
    <dbReference type="NCBI Taxonomy" id="27406"/>
    <lineage>
        <taxon>Eukaryota</taxon>
        <taxon>Metazoa</taxon>
        <taxon>Ecdysozoa</taxon>
        <taxon>Arthropoda</taxon>
        <taxon>Crustacea</taxon>
        <taxon>Multicrustacea</taxon>
        <taxon>Malacostraca</taxon>
        <taxon>Eumalacostraca</taxon>
        <taxon>Eucarida</taxon>
        <taxon>Decapoda</taxon>
        <taxon>Pleocyemata</taxon>
        <taxon>Astacidea</taxon>
        <taxon>Parastacoidea</taxon>
        <taxon>Parastacidae</taxon>
        <taxon>Cherax</taxon>
    </lineage>
</organism>
<accession>A0AAW0Y9J3</accession>
<dbReference type="GO" id="GO:0043020">
    <property type="term" value="C:NADPH oxidase complex"/>
    <property type="evidence" value="ECO:0007669"/>
    <property type="project" value="TreeGrafter"/>
</dbReference>
<dbReference type="InterPro" id="IPR039261">
    <property type="entry name" value="FNR_nucleotide-bd"/>
</dbReference>
<dbReference type="InterPro" id="IPR050369">
    <property type="entry name" value="RBOH/FRE"/>
</dbReference>
<dbReference type="PANTHER" id="PTHR11972:SF58">
    <property type="entry name" value="NADPH OXIDASE 5"/>
    <property type="match status" value="1"/>
</dbReference>
<comment type="caution">
    <text evidence="4">The sequence shown here is derived from an EMBL/GenBank/DDBJ whole genome shotgun (WGS) entry which is preliminary data.</text>
</comment>
<evidence type="ECO:0000256" key="2">
    <source>
        <dbReference type="SAM" id="Phobius"/>
    </source>
</evidence>
<dbReference type="InterPro" id="IPR013121">
    <property type="entry name" value="Fe_red_NAD-bd_6"/>
</dbReference>
<evidence type="ECO:0000256" key="1">
    <source>
        <dbReference type="ARBA" id="ARBA00023002"/>
    </source>
</evidence>
<feature type="non-terminal residue" evidence="4">
    <location>
        <position position="1"/>
    </location>
</feature>
<dbReference type="PANTHER" id="PTHR11972">
    <property type="entry name" value="NADPH OXIDASE"/>
    <property type="match status" value="1"/>
</dbReference>
<dbReference type="Gene3D" id="3.40.50.80">
    <property type="entry name" value="Nucleotide-binding domain of ferredoxin-NADP reductase (FNR) module"/>
    <property type="match status" value="1"/>
</dbReference>
<evidence type="ECO:0000259" key="3">
    <source>
        <dbReference type="Pfam" id="PF08030"/>
    </source>
</evidence>
<gene>
    <name evidence="4" type="ORF">OTU49_011894</name>
</gene>
<reference evidence="4 5" key="1">
    <citation type="journal article" date="2024" name="BMC Genomics">
        <title>Genome assembly of redclaw crayfish (Cherax quadricarinatus) provides insights into its immune adaptation and hypoxia tolerance.</title>
        <authorList>
            <person name="Liu Z."/>
            <person name="Zheng J."/>
            <person name="Li H."/>
            <person name="Fang K."/>
            <person name="Wang S."/>
            <person name="He J."/>
            <person name="Zhou D."/>
            <person name="Weng S."/>
            <person name="Chi M."/>
            <person name="Gu Z."/>
            <person name="He J."/>
            <person name="Li F."/>
            <person name="Wang M."/>
        </authorList>
    </citation>
    <scope>NUCLEOTIDE SEQUENCE [LARGE SCALE GENOMIC DNA]</scope>
    <source>
        <strain evidence="4">ZL_2023a</strain>
    </source>
</reference>
<keyword evidence="2" id="KW-1133">Transmembrane helix</keyword>
<dbReference type="SUPFAM" id="SSF52343">
    <property type="entry name" value="Ferredoxin reductase-like, C-terminal NADP-linked domain"/>
    <property type="match status" value="1"/>
</dbReference>
<keyword evidence="5" id="KW-1185">Reference proteome</keyword>
<dbReference type="Proteomes" id="UP001445076">
    <property type="component" value="Unassembled WGS sequence"/>
</dbReference>
<keyword evidence="1" id="KW-0560">Oxidoreductase</keyword>